<dbReference type="Proteomes" id="UP001152888">
    <property type="component" value="Unassembled WGS sequence"/>
</dbReference>
<proteinExistence type="predicted"/>
<reference evidence="1" key="1">
    <citation type="submission" date="2022-03" db="EMBL/GenBank/DDBJ databases">
        <authorList>
            <person name="Sayadi A."/>
        </authorList>
    </citation>
    <scope>NUCLEOTIDE SEQUENCE</scope>
</reference>
<evidence type="ECO:0000313" key="2">
    <source>
        <dbReference type="Proteomes" id="UP001152888"/>
    </source>
</evidence>
<dbReference type="EMBL" id="CAKOFQ010006846">
    <property type="protein sequence ID" value="CAH1976282.1"/>
    <property type="molecule type" value="Genomic_DNA"/>
</dbReference>
<name>A0A9P0KI34_ACAOB</name>
<sequence>MPPDKPNGEYEQFYDALLSSHVLFDKNLVIPGNFNITNYTSYVNSHGRNAKLVSLNNFAEGLAINQFNNISNSMVVDVVVCDRLNIRGILDEDAYPPVPPVLNICFNIN</sequence>
<accession>A0A9P0KI34</accession>
<organism evidence="1 2">
    <name type="scientific">Acanthoscelides obtectus</name>
    <name type="common">Bean weevil</name>
    <name type="synonym">Bruchus obtectus</name>
    <dbReference type="NCBI Taxonomy" id="200917"/>
    <lineage>
        <taxon>Eukaryota</taxon>
        <taxon>Metazoa</taxon>
        <taxon>Ecdysozoa</taxon>
        <taxon>Arthropoda</taxon>
        <taxon>Hexapoda</taxon>
        <taxon>Insecta</taxon>
        <taxon>Pterygota</taxon>
        <taxon>Neoptera</taxon>
        <taxon>Endopterygota</taxon>
        <taxon>Coleoptera</taxon>
        <taxon>Polyphaga</taxon>
        <taxon>Cucujiformia</taxon>
        <taxon>Chrysomeloidea</taxon>
        <taxon>Chrysomelidae</taxon>
        <taxon>Bruchinae</taxon>
        <taxon>Bruchini</taxon>
        <taxon>Acanthoscelides</taxon>
    </lineage>
</organism>
<keyword evidence="2" id="KW-1185">Reference proteome</keyword>
<protein>
    <submittedName>
        <fullName evidence="1">Uncharacterized protein</fullName>
    </submittedName>
</protein>
<dbReference type="AlphaFoldDB" id="A0A9P0KI34"/>
<evidence type="ECO:0000313" key="1">
    <source>
        <dbReference type="EMBL" id="CAH1976282.1"/>
    </source>
</evidence>
<dbReference type="OrthoDB" id="6771766at2759"/>
<gene>
    <name evidence="1" type="ORF">ACAOBT_LOCUS12070</name>
</gene>
<comment type="caution">
    <text evidence="1">The sequence shown here is derived from an EMBL/GenBank/DDBJ whole genome shotgun (WGS) entry which is preliminary data.</text>
</comment>